<keyword evidence="1" id="KW-0004">4Fe-4S</keyword>
<dbReference type="CDD" id="cd01335">
    <property type="entry name" value="Radical_SAM"/>
    <property type="match status" value="1"/>
</dbReference>
<comment type="cofactor">
    <cofactor evidence="6">
        <name>[4Fe-4S] cluster</name>
        <dbReference type="ChEBI" id="CHEBI:49883"/>
    </cofactor>
    <text evidence="6">Binds 1 [4Fe-4S] cluster. The cluster is coordinated with 3 cysteines and an exchangeable S-adenosyl-L-methionine.</text>
</comment>
<dbReference type="Proteomes" id="UP000750197">
    <property type="component" value="Unassembled WGS sequence"/>
</dbReference>
<reference evidence="8" key="1">
    <citation type="submission" date="2021-04" db="EMBL/GenBank/DDBJ databases">
        <title>Genomic insights into ecological role and evolution of a novel Thermoplasmata order Candidatus Sysuiplasmatales.</title>
        <authorList>
            <person name="Yuan Y."/>
        </authorList>
    </citation>
    <scope>NUCLEOTIDE SEQUENCE</scope>
    <source>
        <strain evidence="9">TUT19-bin139</strain>
        <strain evidence="8">YP2-bin.285</strain>
    </source>
</reference>
<evidence type="ECO:0000313" key="10">
    <source>
        <dbReference type="Proteomes" id="UP000716004"/>
    </source>
</evidence>
<keyword evidence="2 6" id="KW-0949">S-adenosyl-L-methionine</keyword>
<dbReference type="SFLD" id="SFLDS00029">
    <property type="entry name" value="Radical_SAM"/>
    <property type="match status" value="1"/>
</dbReference>
<dbReference type="Proteomes" id="UP000716004">
    <property type="component" value="Unassembled WGS sequence"/>
</dbReference>
<keyword evidence="4 6" id="KW-0408">Iron</keyword>
<dbReference type="GO" id="GO:0046872">
    <property type="term" value="F:metal ion binding"/>
    <property type="evidence" value="ECO:0007669"/>
    <property type="project" value="UniProtKB-KW"/>
</dbReference>
<feature type="domain" description="Radical SAM core" evidence="7">
    <location>
        <begin position="67"/>
        <end position="282"/>
    </location>
</feature>
<sequence length="356" mass="40218">MKEAVLYSGYGSGRVVCTACARYCKLGDGQTGLCGIRQNVGGKLFLLAYGKVITGHIDPIEKKPLVHFRPGTRIFSIATTGCNWLCHYCQNYDISQRRKIEGNDLDPRQVVDLALRNGCEGIAYTYNEPSIYIEFAEDIGRIARSEGLFNLFVSNGFGTVEAVPHLSNFLDAITVDFKGNAEKNFVRRYIGIPDPSPIFTYLKEIRDRTKVHVEFTDLIVPEVGDSIDEARHLCRWILDNFGPDAPIHFLRFHPDYRMMEFPNTPVRTLERHCEVAKQEGLRYVYIGNVPGHPLENTYCPECGNVAIGRYGFNIVSWNLDGNNRCRNCSYQLPIIGGRGARYAEDRFEPVDGLSVR</sequence>
<keyword evidence="5 6" id="KW-0411">Iron-sulfur</keyword>
<dbReference type="EMBL" id="JAGVSJ010000019">
    <property type="protein sequence ID" value="MBX8632260.1"/>
    <property type="molecule type" value="Genomic_DNA"/>
</dbReference>
<dbReference type="SUPFAM" id="SSF102114">
    <property type="entry name" value="Radical SAM enzymes"/>
    <property type="match status" value="1"/>
</dbReference>
<evidence type="ECO:0000256" key="2">
    <source>
        <dbReference type="ARBA" id="ARBA00022691"/>
    </source>
</evidence>
<dbReference type="PANTHER" id="PTHR30352">
    <property type="entry name" value="PYRUVATE FORMATE-LYASE-ACTIVATING ENZYME"/>
    <property type="match status" value="1"/>
</dbReference>
<evidence type="ECO:0000256" key="5">
    <source>
        <dbReference type="ARBA" id="ARBA00023014"/>
    </source>
</evidence>
<dbReference type="Gene3D" id="3.20.20.70">
    <property type="entry name" value="Aldolase class I"/>
    <property type="match status" value="1"/>
</dbReference>
<dbReference type="InterPro" id="IPR058240">
    <property type="entry name" value="rSAM_sf"/>
</dbReference>
<evidence type="ECO:0000259" key="7">
    <source>
        <dbReference type="PROSITE" id="PS51918"/>
    </source>
</evidence>
<dbReference type="Pfam" id="PF04055">
    <property type="entry name" value="Radical_SAM"/>
    <property type="match status" value="1"/>
</dbReference>
<dbReference type="InterPro" id="IPR016431">
    <property type="entry name" value="Pyrv-formate_lyase-activ_prd"/>
</dbReference>
<dbReference type="NCBIfam" id="TIGR04337">
    <property type="entry name" value="AmmeMemoSam_rS"/>
    <property type="match status" value="1"/>
</dbReference>
<dbReference type="GO" id="GO:0003824">
    <property type="term" value="F:catalytic activity"/>
    <property type="evidence" value="ECO:0007669"/>
    <property type="project" value="InterPro"/>
</dbReference>
<gene>
    <name evidence="8" type="primary">amrS</name>
    <name evidence="8" type="ORF">J9259_07085</name>
    <name evidence="9" type="ORF">KIY12_05295</name>
</gene>
<feature type="binding site" evidence="6">
    <location>
        <position position="82"/>
    </location>
    <ligand>
        <name>[4Fe-4S] cluster</name>
        <dbReference type="ChEBI" id="CHEBI:49883"/>
        <note>4Fe-4S-S-AdoMet</note>
    </ligand>
</feature>
<proteinExistence type="predicted"/>
<organism evidence="8 10">
    <name type="scientific">Candidatus Sysuiplasma superficiale</name>
    <dbReference type="NCBI Taxonomy" id="2823368"/>
    <lineage>
        <taxon>Archaea</taxon>
        <taxon>Methanobacteriati</taxon>
        <taxon>Thermoplasmatota</taxon>
        <taxon>Thermoplasmata</taxon>
        <taxon>Candidatus Sysuiplasmatales</taxon>
        <taxon>Candidatus Sysuiplasmataceae</taxon>
        <taxon>Candidatus Sysuiplasma</taxon>
    </lineage>
</organism>
<feature type="binding site" evidence="6">
    <location>
        <position position="89"/>
    </location>
    <ligand>
        <name>[4Fe-4S] cluster</name>
        <dbReference type="ChEBI" id="CHEBI:49883"/>
        <note>4Fe-4S-S-AdoMet</note>
    </ligand>
</feature>
<dbReference type="PROSITE" id="PS51918">
    <property type="entry name" value="RADICAL_SAM"/>
    <property type="match status" value="1"/>
</dbReference>
<dbReference type="GO" id="GO:0051539">
    <property type="term" value="F:4 iron, 4 sulfur cluster binding"/>
    <property type="evidence" value="ECO:0007669"/>
    <property type="project" value="UniProtKB-KW"/>
</dbReference>
<evidence type="ECO:0000256" key="1">
    <source>
        <dbReference type="ARBA" id="ARBA00022485"/>
    </source>
</evidence>
<keyword evidence="3 6" id="KW-0479">Metal-binding</keyword>
<dbReference type="InterPro" id="IPR027596">
    <property type="entry name" value="AmmeMemoSam_rS"/>
</dbReference>
<dbReference type="SFLD" id="SFLDG01101">
    <property type="entry name" value="Uncharacterised_Radical_SAM_Su"/>
    <property type="match status" value="1"/>
</dbReference>
<evidence type="ECO:0000256" key="6">
    <source>
        <dbReference type="PIRSR" id="PIRSR004869-50"/>
    </source>
</evidence>
<dbReference type="PANTHER" id="PTHR30352:SF5">
    <property type="entry name" value="PYRUVATE FORMATE-LYASE 1-ACTIVATING ENZYME"/>
    <property type="match status" value="1"/>
</dbReference>
<dbReference type="PIRSF" id="PIRSF004869">
    <property type="entry name" value="PflX_prd"/>
    <property type="match status" value="1"/>
</dbReference>
<dbReference type="InterPro" id="IPR007197">
    <property type="entry name" value="rSAM"/>
</dbReference>
<accession>A0A8J7YU86</accession>
<name>A0A8J7YU86_9ARCH</name>
<feature type="binding site" evidence="6">
    <location>
        <position position="86"/>
    </location>
    <ligand>
        <name>[4Fe-4S] cluster</name>
        <dbReference type="ChEBI" id="CHEBI:49883"/>
        <note>4Fe-4S-S-AdoMet</note>
    </ligand>
</feature>
<dbReference type="AlphaFoldDB" id="A0A8J7YU86"/>
<dbReference type="EMBL" id="JAHEAC010000039">
    <property type="protein sequence ID" value="MBX8644124.1"/>
    <property type="molecule type" value="Genomic_DNA"/>
</dbReference>
<dbReference type="InterPro" id="IPR013785">
    <property type="entry name" value="Aldolase_TIM"/>
</dbReference>
<evidence type="ECO:0000256" key="4">
    <source>
        <dbReference type="ARBA" id="ARBA00023004"/>
    </source>
</evidence>
<dbReference type="InterPro" id="IPR034457">
    <property type="entry name" value="Organic_radical-activating"/>
</dbReference>
<evidence type="ECO:0000313" key="8">
    <source>
        <dbReference type="EMBL" id="MBX8632260.1"/>
    </source>
</evidence>
<protein>
    <submittedName>
        <fullName evidence="8">AmmeMemoRadiSam system radical SAM enzyme</fullName>
    </submittedName>
</protein>
<evidence type="ECO:0000313" key="9">
    <source>
        <dbReference type="EMBL" id="MBX8644124.1"/>
    </source>
</evidence>
<evidence type="ECO:0000256" key="3">
    <source>
        <dbReference type="ARBA" id="ARBA00022723"/>
    </source>
</evidence>
<comment type="caution">
    <text evidence="8">The sequence shown here is derived from an EMBL/GenBank/DDBJ whole genome shotgun (WGS) entry which is preliminary data.</text>
</comment>